<keyword evidence="1" id="KW-0489">Methyltransferase</keyword>
<gene>
    <name evidence="1" type="primary">fliB</name>
    <name evidence="1" type="ORF">H8700_10435</name>
</gene>
<comment type="caution">
    <text evidence="1">The sequence shown here is derived from an EMBL/GenBank/DDBJ whole genome shotgun (WGS) entry which is preliminary data.</text>
</comment>
<evidence type="ECO:0000313" key="2">
    <source>
        <dbReference type="Proteomes" id="UP000637513"/>
    </source>
</evidence>
<dbReference type="Proteomes" id="UP000637513">
    <property type="component" value="Unassembled WGS sequence"/>
</dbReference>
<reference evidence="1 2" key="1">
    <citation type="submission" date="2020-08" db="EMBL/GenBank/DDBJ databases">
        <title>Genome public.</title>
        <authorList>
            <person name="Liu C."/>
            <person name="Sun Q."/>
        </authorList>
    </citation>
    <scope>NUCLEOTIDE SEQUENCE [LARGE SCALE GENOMIC DNA]</scope>
    <source>
        <strain evidence="1 2">BX3</strain>
    </source>
</reference>
<name>A0ABR7MWI2_9FIRM</name>
<keyword evidence="1" id="KW-0969">Cilium</keyword>
<accession>A0ABR7MWI2</accession>
<organism evidence="1 2">
    <name type="scientific">Jutongia hominis</name>
    <dbReference type="NCBI Taxonomy" id="2763664"/>
    <lineage>
        <taxon>Bacteria</taxon>
        <taxon>Bacillati</taxon>
        <taxon>Bacillota</taxon>
        <taxon>Clostridia</taxon>
        <taxon>Lachnospirales</taxon>
        <taxon>Lachnospiraceae</taxon>
        <taxon>Jutongia</taxon>
    </lineage>
</organism>
<dbReference type="GO" id="GO:0032259">
    <property type="term" value="P:methylation"/>
    <property type="evidence" value="ECO:0007669"/>
    <property type="project" value="UniProtKB-KW"/>
</dbReference>
<dbReference type="RefSeq" id="WP_249305578.1">
    <property type="nucleotide sequence ID" value="NZ_JACRSW010000035.1"/>
</dbReference>
<evidence type="ECO:0000313" key="1">
    <source>
        <dbReference type="EMBL" id="MBC8558118.1"/>
    </source>
</evidence>
<dbReference type="NCBIfam" id="NF038110">
    <property type="entry name" value="Lys_methyl_FliB"/>
    <property type="match status" value="1"/>
</dbReference>
<proteinExistence type="predicted"/>
<keyword evidence="1" id="KW-0282">Flagellum</keyword>
<dbReference type="EMBL" id="JACRSW010000035">
    <property type="protein sequence ID" value="MBC8558118.1"/>
    <property type="molecule type" value="Genomic_DNA"/>
</dbReference>
<sequence length="331" mass="39354">MQYLVLKFLDDFSCLAGDCPSSCCIGWKILVDKEAYERFKQIEPKWLQEEILQGIEEKDGKYYFKNQKDGSCIMLQQDHLCKIQKHTKEAMLCNTCRKYPRISNRIEDIVCISMAASCPAFARRLVTEKLQWKWIDKQKITLVSLCGIKAFDSILSFQKEMEEIAIQYEKQQEKEWIIYQCFEKMADDLLEILPYFREKDDFFQYLSALEEDRTDEECFTVCTAFCTLNQTEWVCLKENYISYRTAGCLMEYPKMGIQEVYIQSCAELFVIRLLVFCIFLQKKRKVRVGEWEQAIGLVYRLCVHGEKVSQKLQEIFENFFRTPFLWSFILL</sequence>
<keyword evidence="2" id="KW-1185">Reference proteome</keyword>
<keyword evidence="1" id="KW-0808">Transferase</keyword>
<dbReference type="EC" id="2.1.1.-" evidence="1"/>
<keyword evidence="1" id="KW-0966">Cell projection</keyword>
<protein>
    <submittedName>
        <fullName evidence="1">Flagellin lysine-N-methylase</fullName>
        <ecNumber evidence="1">2.1.1.-</ecNumber>
    </submittedName>
</protein>
<dbReference type="GO" id="GO:0008168">
    <property type="term" value="F:methyltransferase activity"/>
    <property type="evidence" value="ECO:0007669"/>
    <property type="project" value="UniProtKB-KW"/>
</dbReference>